<evidence type="ECO:0000256" key="1">
    <source>
        <dbReference type="ARBA" id="ARBA00004141"/>
    </source>
</evidence>
<feature type="transmembrane region" description="Helical" evidence="7">
    <location>
        <begin position="139"/>
        <end position="160"/>
    </location>
</feature>
<organism evidence="9 10">
    <name type="scientific">Podospora fimiseda</name>
    <dbReference type="NCBI Taxonomy" id="252190"/>
    <lineage>
        <taxon>Eukaryota</taxon>
        <taxon>Fungi</taxon>
        <taxon>Dikarya</taxon>
        <taxon>Ascomycota</taxon>
        <taxon>Pezizomycotina</taxon>
        <taxon>Sordariomycetes</taxon>
        <taxon>Sordariomycetidae</taxon>
        <taxon>Sordariales</taxon>
        <taxon>Podosporaceae</taxon>
        <taxon>Podospora</taxon>
    </lineage>
</organism>
<feature type="region of interest" description="Disordered" evidence="6">
    <location>
        <begin position="287"/>
        <end position="339"/>
    </location>
</feature>
<proteinExistence type="inferred from homology"/>
<keyword evidence="4 7" id="KW-0472">Membrane</keyword>
<evidence type="ECO:0000256" key="3">
    <source>
        <dbReference type="ARBA" id="ARBA00022989"/>
    </source>
</evidence>
<dbReference type="Pfam" id="PF20684">
    <property type="entry name" value="Fung_rhodopsin"/>
    <property type="match status" value="1"/>
</dbReference>
<gene>
    <name evidence="9" type="ORF">QBC38DRAFT_107148</name>
</gene>
<accession>A0AAN6YPB3</accession>
<evidence type="ECO:0000259" key="8">
    <source>
        <dbReference type="Pfam" id="PF20684"/>
    </source>
</evidence>
<feature type="transmembrane region" description="Helical" evidence="7">
    <location>
        <begin position="109"/>
        <end position="127"/>
    </location>
</feature>
<feature type="transmembrane region" description="Helical" evidence="7">
    <location>
        <begin position="50"/>
        <end position="71"/>
    </location>
</feature>
<evidence type="ECO:0000256" key="6">
    <source>
        <dbReference type="SAM" id="MobiDB-lite"/>
    </source>
</evidence>
<feature type="transmembrane region" description="Helical" evidence="7">
    <location>
        <begin position="253"/>
        <end position="276"/>
    </location>
</feature>
<evidence type="ECO:0000256" key="5">
    <source>
        <dbReference type="ARBA" id="ARBA00038359"/>
    </source>
</evidence>
<dbReference type="GO" id="GO:0016020">
    <property type="term" value="C:membrane"/>
    <property type="evidence" value="ECO:0007669"/>
    <property type="project" value="UniProtKB-SubCell"/>
</dbReference>
<dbReference type="Proteomes" id="UP001301958">
    <property type="component" value="Unassembled WGS sequence"/>
</dbReference>
<dbReference type="InterPro" id="IPR049326">
    <property type="entry name" value="Rhodopsin_dom_fungi"/>
</dbReference>
<evidence type="ECO:0000256" key="2">
    <source>
        <dbReference type="ARBA" id="ARBA00022692"/>
    </source>
</evidence>
<evidence type="ECO:0000256" key="7">
    <source>
        <dbReference type="SAM" id="Phobius"/>
    </source>
</evidence>
<protein>
    <recommendedName>
        <fullName evidence="8">Rhodopsin domain-containing protein</fullName>
    </recommendedName>
</protein>
<evidence type="ECO:0000256" key="4">
    <source>
        <dbReference type="ARBA" id="ARBA00023136"/>
    </source>
</evidence>
<keyword evidence="3 7" id="KW-1133">Transmembrane helix</keyword>
<comment type="subcellular location">
    <subcellularLocation>
        <location evidence="1">Membrane</location>
        <topology evidence="1">Multi-pass membrane protein</topology>
    </subcellularLocation>
</comment>
<dbReference type="AlphaFoldDB" id="A0AAN6YPB3"/>
<feature type="domain" description="Rhodopsin" evidence="8">
    <location>
        <begin position="40"/>
        <end position="280"/>
    </location>
</feature>
<reference evidence="9" key="2">
    <citation type="submission" date="2023-05" db="EMBL/GenBank/DDBJ databases">
        <authorList>
            <consortium name="Lawrence Berkeley National Laboratory"/>
            <person name="Steindorff A."/>
            <person name="Hensen N."/>
            <person name="Bonometti L."/>
            <person name="Westerberg I."/>
            <person name="Brannstrom I.O."/>
            <person name="Guillou S."/>
            <person name="Cros-Aarteil S."/>
            <person name="Calhoun S."/>
            <person name="Haridas S."/>
            <person name="Kuo A."/>
            <person name="Mondo S."/>
            <person name="Pangilinan J."/>
            <person name="Riley R."/>
            <person name="Labutti K."/>
            <person name="Andreopoulos B."/>
            <person name="Lipzen A."/>
            <person name="Chen C."/>
            <person name="Yanf M."/>
            <person name="Daum C."/>
            <person name="Ng V."/>
            <person name="Clum A."/>
            <person name="Ohm R."/>
            <person name="Martin F."/>
            <person name="Silar P."/>
            <person name="Natvig D."/>
            <person name="Lalanne C."/>
            <person name="Gautier V."/>
            <person name="Ament-Velasquez S.L."/>
            <person name="Kruys A."/>
            <person name="Hutchinson M.I."/>
            <person name="Powell A.J."/>
            <person name="Barry K."/>
            <person name="Miller A.N."/>
            <person name="Grigoriev I.V."/>
            <person name="Debuchy R."/>
            <person name="Gladieux P."/>
            <person name="Thoren M.H."/>
            <person name="Johannesson H."/>
        </authorList>
    </citation>
    <scope>NUCLEOTIDE SEQUENCE</scope>
    <source>
        <strain evidence="9">CBS 990.96</strain>
    </source>
</reference>
<keyword evidence="2 7" id="KW-0812">Transmembrane</keyword>
<dbReference type="PANTHER" id="PTHR33048">
    <property type="entry name" value="PTH11-LIKE INTEGRAL MEMBRANE PROTEIN (AFU_ORTHOLOGUE AFUA_5G11245)"/>
    <property type="match status" value="1"/>
</dbReference>
<keyword evidence="10" id="KW-1185">Reference proteome</keyword>
<comment type="similarity">
    <text evidence="5">Belongs to the SAT4 family.</text>
</comment>
<feature type="transmembrane region" description="Helical" evidence="7">
    <location>
        <begin position="17"/>
        <end position="38"/>
    </location>
</feature>
<evidence type="ECO:0000313" key="9">
    <source>
        <dbReference type="EMBL" id="KAK4222013.1"/>
    </source>
</evidence>
<feature type="compositionally biased region" description="Polar residues" evidence="6">
    <location>
        <begin position="314"/>
        <end position="331"/>
    </location>
</feature>
<dbReference type="PANTHER" id="PTHR33048:SF162">
    <property type="entry name" value="SATRATOXIN BIOSYNTHESIS SC1 CLUSTER PROTEIN 4"/>
    <property type="match status" value="1"/>
</dbReference>
<dbReference type="EMBL" id="MU865497">
    <property type="protein sequence ID" value="KAK4222013.1"/>
    <property type="molecule type" value="Genomic_DNA"/>
</dbReference>
<feature type="transmembrane region" description="Helical" evidence="7">
    <location>
        <begin position="186"/>
        <end position="209"/>
    </location>
</feature>
<name>A0AAN6YPB3_9PEZI</name>
<sequence>MASNDISKGGSVSHQNLLILIWTCFSCAFLVVALRAFVRWKFVRTHRPTADDWWTLLALISLTALCVLDTIQLPSLYYITGVLEGTIPISADIIYHTQRHLRFQFPIVILYWTVLWSVKAAFLALYYRLFVDLTFYRRAWYFLAVFTALAYGGCITTLVLSCGPNVANFFGFATCQSPERVWSSNFSVYFSTIIDVFTDVCIMAMPLGLIWNVRVTWSQRIGLFAVFGLALFIIIFAIIRANQVLVDQQFVNLTLLMVWSTLVASISVIVGTLPALKALVTNRKKQHATNKSAESHNRSVRMGSMGSRKEKKSMGTNDSQEDILQQHQQPQPVVAEDPKLEVRIKRDVVSTPSWPLP</sequence>
<dbReference type="InterPro" id="IPR052337">
    <property type="entry name" value="SAT4-like"/>
</dbReference>
<feature type="transmembrane region" description="Helical" evidence="7">
    <location>
        <begin position="221"/>
        <end position="241"/>
    </location>
</feature>
<evidence type="ECO:0000313" key="10">
    <source>
        <dbReference type="Proteomes" id="UP001301958"/>
    </source>
</evidence>
<reference evidence="9" key="1">
    <citation type="journal article" date="2023" name="Mol. Phylogenet. Evol.">
        <title>Genome-scale phylogeny and comparative genomics of the fungal order Sordariales.</title>
        <authorList>
            <person name="Hensen N."/>
            <person name="Bonometti L."/>
            <person name="Westerberg I."/>
            <person name="Brannstrom I.O."/>
            <person name="Guillou S."/>
            <person name="Cros-Aarteil S."/>
            <person name="Calhoun S."/>
            <person name="Haridas S."/>
            <person name="Kuo A."/>
            <person name="Mondo S."/>
            <person name="Pangilinan J."/>
            <person name="Riley R."/>
            <person name="LaButti K."/>
            <person name="Andreopoulos B."/>
            <person name="Lipzen A."/>
            <person name="Chen C."/>
            <person name="Yan M."/>
            <person name="Daum C."/>
            <person name="Ng V."/>
            <person name="Clum A."/>
            <person name="Steindorff A."/>
            <person name="Ohm R.A."/>
            <person name="Martin F."/>
            <person name="Silar P."/>
            <person name="Natvig D.O."/>
            <person name="Lalanne C."/>
            <person name="Gautier V."/>
            <person name="Ament-Velasquez S.L."/>
            <person name="Kruys A."/>
            <person name="Hutchinson M.I."/>
            <person name="Powell A.J."/>
            <person name="Barry K."/>
            <person name="Miller A.N."/>
            <person name="Grigoriev I.V."/>
            <person name="Debuchy R."/>
            <person name="Gladieux P."/>
            <person name="Hiltunen Thoren M."/>
            <person name="Johannesson H."/>
        </authorList>
    </citation>
    <scope>NUCLEOTIDE SEQUENCE</scope>
    <source>
        <strain evidence="9">CBS 990.96</strain>
    </source>
</reference>
<comment type="caution">
    <text evidence="9">The sequence shown here is derived from an EMBL/GenBank/DDBJ whole genome shotgun (WGS) entry which is preliminary data.</text>
</comment>